<dbReference type="KEGG" id="pcor:KS4_29690"/>
<name>A0A517YXG0_9BACT</name>
<gene>
    <name evidence="2" type="ORF">KS4_29690</name>
</gene>
<reference evidence="2 3" key="1">
    <citation type="submission" date="2019-02" db="EMBL/GenBank/DDBJ databases">
        <title>Deep-cultivation of Planctomycetes and their phenomic and genomic characterization uncovers novel biology.</title>
        <authorList>
            <person name="Wiegand S."/>
            <person name="Jogler M."/>
            <person name="Boedeker C."/>
            <person name="Pinto D."/>
            <person name="Vollmers J."/>
            <person name="Rivas-Marin E."/>
            <person name="Kohn T."/>
            <person name="Peeters S.H."/>
            <person name="Heuer A."/>
            <person name="Rast P."/>
            <person name="Oberbeckmann S."/>
            <person name="Bunk B."/>
            <person name="Jeske O."/>
            <person name="Meyerdierks A."/>
            <person name="Storesund J.E."/>
            <person name="Kallscheuer N."/>
            <person name="Luecker S."/>
            <person name="Lage O.M."/>
            <person name="Pohl T."/>
            <person name="Merkel B.J."/>
            <person name="Hornburger P."/>
            <person name="Mueller R.-W."/>
            <person name="Bruemmer F."/>
            <person name="Labrenz M."/>
            <person name="Spormann A.M."/>
            <person name="Op den Camp H."/>
            <person name="Overmann J."/>
            <person name="Amann R."/>
            <person name="Jetten M.S.M."/>
            <person name="Mascher T."/>
            <person name="Medema M.H."/>
            <person name="Devos D.P."/>
            <person name="Kaster A.-K."/>
            <person name="Ovreas L."/>
            <person name="Rohde M."/>
            <person name="Galperin M.Y."/>
            <person name="Jogler C."/>
        </authorList>
    </citation>
    <scope>NUCLEOTIDE SEQUENCE [LARGE SCALE GENOMIC DNA]</scope>
    <source>
        <strain evidence="2 3">KS4</strain>
    </source>
</reference>
<feature type="chain" id="PRO_5021697692" evidence="1">
    <location>
        <begin position="24"/>
        <end position="101"/>
    </location>
</feature>
<evidence type="ECO:0000313" key="2">
    <source>
        <dbReference type="EMBL" id="QDU34893.1"/>
    </source>
</evidence>
<keyword evidence="3" id="KW-1185">Reference proteome</keyword>
<proteinExistence type="predicted"/>
<accession>A0A517YXG0</accession>
<sequence precursor="true">MQKISISLLASAIVLVLTAVSVAQWGDFDKEKVDRRSVDADTITTGELEYLVIDDKEYRPGDFGGAWRVAVYKDFVKITKSPNKSAAVIIPMQNLKYLVLD</sequence>
<evidence type="ECO:0000313" key="3">
    <source>
        <dbReference type="Proteomes" id="UP000317369"/>
    </source>
</evidence>
<dbReference type="Proteomes" id="UP000317369">
    <property type="component" value="Chromosome"/>
</dbReference>
<keyword evidence="1" id="KW-0732">Signal</keyword>
<dbReference type="AlphaFoldDB" id="A0A517YXG0"/>
<evidence type="ECO:0000256" key="1">
    <source>
        <dbReference type="SAM" id="SignalP"/>
    </source>
</evidence>
<protein>
    <submittedName>
        <fullName evidence="2">Uncharacterized protein</fullName>
    </submittedName>
</protein>
<dbReference type="RefSeq" id="WP_145079387.1">
    <property type="nucleotide sequence ID" value="NZ_CP036425.1"/>
</dbReference>
<feature type="signal peptide" evidence="1">
    <location>
        <begin position="1"/>
        <end position="23"/>
    </location>
</feature>
<organism evidence="2 3">
    <name type="scientific">Poriferisphaera corsica</name>
    <dbReference type="NCBI Taxonomy" id="2528020"/>
    <lineage>
        <taxon>Bacteria</taxon>
        <taxon>Pseudomonadati</taxon>
        <taxon>Planctomycetota</taxon>
        <taxon>Phycisphaerae</taxon>
        <taxon>Phycisphaerales</taxon>
        <taxon>Phycisphaeraceae</taxon>
        <taxon>Poriferisphaera</taxon>
    </lineage>
</organism>
<dbReference type="EMBL" id="CP036425">
    <property type="protein sequence ID" value="QDU34893.1"/>
    <property type="molecule type" value="Genomic_DNA"/>
</dbReference>